<name>A0A4P6YX34_9LACO</name>
<organism evidence="1 2">
    <name type="scientific">Periweissella cryptocerci</name>
    <dbReference type="NCBI Taxonomy" id="2506420"/>
    <lineage>
        <taxon>Bacteria</taxon>
        <taxon>Bacillati</taxon>
        <taxon>Bacillota</taxon>
        <taxon>Bacilli</taxon>
        <taxon>Lactobacillales</taxon>
        <taxon>Lactobacillaceae</taxon>
        <taxon>Periweissella</taxon>
    </lineage>
</organism>
<dbReference type="KEGG" id="wei:EQG49_13265"/>
<evidence type="ECO:0000313" key="1">
    <source>
        <dbReference type="EMBL" id="QBO37366.1"/>
    </source>
</evidence>
<protein>
    <submittedName>
        <fullName evidence="1">Uncharacterized protein</fullName>
    </submittedName>
</protein>
<keyword evidence="2" id="KW-1185">Reference proteome</keyword>
<dbReference type="AlphaFoldDB" id="A0A4P6YX34"/>
<reference evidence="2" key="1">
    <citation type="submission" date="2019-03" db="EMBL/GenBank/DDBJ databases">
        <title>Weissella sp. 26KH-42 Genome sequencing.</title>
        <authorList>
            <person name="Heo J."/>
            <person name="Kim S.-J."/>
            <person name="Kim J.-S."/>
            <person name="Hong S.-B."/>
            <person name="Kwon S.-W."/>
        </authorList>
    </citation>
    <scope>NUCLEOTIDE SEQUENCE [LARGE SCALE GENOMIC DNA]</scope>
    <source>
        <strain evidence="2">26KH-42</strain>
    </source>
</reference>
<dbReference type="RefSeq" id="WP_133364443.1">
    <property type="nucleotide sequence ID" value="NZ_CP037940.1"/>
</dbReference>
<evidence type="ECO:0000313" key="2">
    <source>
        <dbReference type="Proteomes" id="UP000292886"/>
    </source>
</evidence>
<sequence length="121" mass="13477">MSIVNTWHVIARALVVQPVDGDPSNSVAGLSEELLKFDIPRSNSKDDYKAGDVVSVQFFKGDWKFMGMVRVEARPFRFSSEYSELEAEGIVLSNIGEYADIAKPIIQTLALESVSKLLLRK</sequence>
<dbReference type="EMBL" id="CP037940">
    <property type="protein sequence ID" value="QBO37366.1"/>
    <property type="molecule type" value="Genomic_DNA"/>
</dbReference>
<proteinExistence type="predicted"/>
<dbReference type="Proteomes" id="UP000292886">
    <property type="component" value="Chromosome"/>
</dbReference>
<accession>A0A4P6YX34</accession>
<gene>
    <name evidence="1" type="ORF">EQG49_13265</name>
</gene>